<evidence type="ECO:0000256" key="4">
    <source>
        <dbReference type="ARBA" id="ARBA00022989"/>
    </source>
</evidence>
<keyword evidence="4 6" id="KW-1133">Transmembrane helix</keyword>
<dbReference type="GO" id="GO:0005886">
    <property type="term" value="C:plasma membrane"/>
    <property type="evidence" value="ECO:0007669"/>
    <property type="project" value="UniProtKB-SubCell"/>
</dbReference>
<evidence type="ECO:0000256" key="6">
    <source>
        <dbReference type="SAM" id="Phobius"/>
    </source>
</evidence>
<feature type="transmembrane region" description="Helical" evidence="6">
    <location>
        <begin position="99"/>
        <end position="115"/>
    </location>
</feature>
<dbReference type="Gene3D" id="1.20.1740.10">
    <property type="entry name" value="Amino acid/polyamine transporter I"/>
    <property type="match status" value="1"/>
</dbReference>
<reference evidence="7 8" key="1">
    <citation type="journal article" date="2015" name="Genome Biol. Evol.">
        <title>Comparative Genomics of a Bacterivorous Green Alga Reveals Evolutionary Causalities and Consequences of Phago-Mixotrophic Mode of Nutrition.</title>
        <authorList>
            <person name="Burns J.A."/>
            <person name="Paasch A."/>
            <person name="Narechania A."/>
            <person name="Kim E."/>
        </authorList>
    </citation>
    <scope>NUCLEOTIDE SEQUENCE [LARGE SCALE GENOMIC DNA]</scope>
    <source>
        <strain evidence="7 8">PLY_AMNH</strain>
    </source>
</reference>
<evidence type="ECO:0000256" key="2">
    <source>
        <dbReference type="ARBA" id="ARBA00022475"/>
    </source>
</evidence>
<evidence type="ECO:0000256" key="1">
    <source>
        <dbReference type="ARBA" id="ARBA00004651"/>
    </source>
</evidence>
<evidence type="ECO:0000313" key="8">
    <source>
        <dbReference type="Proteomes" id="UP001190700"/>
    </source>
</evidence>
<evidence type="ECO:0000256" key="3">
    <source>
        <dbReference type="ARBA" id="ARBA00022692"/>
    </source>
</evidence>
<keyword evidence="3 6" id="KW-0812">Transmembrane</keyword>
<feature type="transmembrane region" description="Helical" evidence="6">
    <location>
        <begin position="40"/>
        <end position="63"/>
    </location>
</feature>
<name>A0AAE0BX81_9CHLO</name>
<feature type="transmembrane region" description="Helical" evidence="6">
    <location>
        <begin position="189"/>
        <end position="207"/>
    </location>
</feature>
<dbReference type="PANTHER" id="PTHR42770">
    <property type="entry name" value="AMINO ACID TRANSPORTER-RELATED"/>
    <property type="match status" value="1"/>
</dbReference>
<dbReference type="GO" id="GO:0022857">
    <property type="term" value="F:transmembrane transporter activity"/>
    <property type="evidence" value="ECO:0007669"/>
    <property type="project" value="InterPro"/>
</dbReference>
<dbReference type="Proteomes" id="UP001190700">
    <property type="component" value="Unassembled WGS sequence"/>
</dbReference>
<keyword evidence="8" id="KW-1185">Reference proteome</keyword>
<feature type="transmembrane region" description="Helical" evidence="6">
    <location>
        <begin position="276"/>
        <end position="294"/>
    </location>
</feature>
<comment type="caution">
    <text evidence="7">The sequence shown here is derived from an EMBL/GenBank/DDBJ whole genome shotgun (WGS) entry which is preliminary data.</text>
</comment>
<comment type="subcellular location">
    <subcellularLocation>
        <location evidence="1">Cell membrane</location>
        <topology evidence="1">Multi-pass membrane protein</topology>
    </subcellularLocation>
</comment>
<proteinExistence type="predicted"/>
<dbReference type="PANTHER" id="PTHR42770:SF18">
    <property type="entry name" value="ARGININE_AGMATINE ANTIPORTER"/>
    <property type="match status" value="1"/>
</dbReference>
<keyword evidence="2" id="KW-1003">Cell membrane</keyword>
<protein>
    <recommendedName>
        <fullName evidence="9">Amino acid permease</fullName>
    </recommendedName>
</protein>
<dbReference type="EMBL" id="LGRX02031816">
    <property type="protein sequence ID" value="KAK3244471.1"/>
    <property type="molecule type" value="Genomic_DNA"/>
</dbReference>
<dbReference type="InterPro" id="IPR050367">
    <property type="entry name" value="APC_superfamily"/>
</dbReference>
<gene>
    <name evidence="7" type="ORF">CYMTET_45915</name>
</gene>
<dbReference type="PIRSF" id="PIRSF006060">
    <property type="entry name" value="AA_transporter"/>
    <property type="match status" value="1"/>
</dbReference>
<feature type="transmembrane region" description="Helical" evidence="6">
    <location>
        <begin position="228"/>
        <end position="249"/>
    </location>
</feature>
<evidence type="ECO:0000256" key="5">
    <source>
        <dbReference type="ARBA" id="ARBA00023136"/>
    </source>
</evidence>
<organism evidence="7 8">
    <name type="scientific">Cymbomonas tetramitiformis</name>
    <dbReference type="NCBI Taxonomy" id="36881"/>
    <lineage>
        <taxon>Eukaryota</taxon>
        <taxon>Viridiplantae</taxon>
        <taxon>Chlorophyta</taxon>
        <taxon>Pyramimonadophyceae</taxon>
        <taxon>Pyramimonadales</taxon>
        <taxon>Pyramimonadaceae</taxon>
        <taxon>Cymbomonas</taxon>
    </lineage>
</organism>
<dbReference type="Pfam" id="PF13520">
    <property type="entry name" value="AA_permease_2"/>
    <property type="match status" value="1"/>
</dbReference>
<sequence>METHHTSPERYATTFHLWALGVGAVIGGNFFGWQTVLSEGFFASLFALVPVTILYILLSFSIAELATSIPEAGGPYIFALEAFGRFAAFLTGLAETIKVVVTGAVIVVGIGSYLSEILGTDEKYQPLWWLTFYTCFVGLNVVGVAVSFRFQLLATLLAILLLVIFYAGATPHLDIQRYAYDPADPWPHSFGAVIKALPFALWFYLGIEELPLATEEALDPFRDMPRALGLSFMTLVSLALLTTVLSSSIPPGAEALAVDQYPLLTGYRVAFGDTKATNFFCVLLVMGLLIMSIAREGLFPAILATQHRSTHSPYVALCAGSVLGFAVAFTLYSAVDSATLGSTLVCLSLLGANLSYAMQFASFIKLRGKRKFEAPAPYTSPFGVGGALVGIVLATGCFLSTLYLAYSDIGYVYGAGIFVLALVVGMVYFLVGSVRRSERISLDDEPVRYTERRLLESSSAHLSSQS</sequence>
<feature type="transmembrane region" description="Helical" evidence="6">
    <location>
        <begin position="314"/>
        <end position="334"/>
    </location>
</feature>
<feature type="transmembrane region" description="Helical" evidence="6">
    <location>
        <begin position="15"/>
        <end position="33"/>
    </location>
</feature>
<accession>A0AAE0BX81</accession>
<evidence type="ECO:0000313" key="7">
    <source>
        <dbReference type="EMBL" id="KAK3244471.1"/>
    </source>
</evidence>
<feature type="transmembrane region" description="Helical" evidence="6">
    <location>
        <begin position="411"/>
        <end position="431"/>
    </location>
</feature>
<dbReference type="AlphaFoldDB" id="A0AAE0BX81"/>
<dbReference type="InterPro" id="IPR002293">
    <property type="entry name" value="AA/rel_permease1"/>
</dbReference>
<feature type="transmembrane region" description="Helical" evidence="6">
    <location>
        <begin position="75"/>
        <end position="94"/>
    </location>
</feature>
<keyword evidence="5 6" id="KW-0472">Membrane</keyword>
<evidence type="ECO:0008006" key="9">
    <source>
        <dbReference type="Google" id="ProtNLM"/>
    </source>
</evidence>
<feature type="transmembrane region" description="Helical" evidence="6">
    <location>
        <begin position="127"/>
        <end position="145"/>
    </location>
</feature>
<feature type="transmembrane region" description="Helical" evidence="6">
    <location>
        <begin position="152"/>
        <end position="169"/>
    </location>
</feature>
<feature type="transmembrane region" description="Helical" evidence="6">
    <location>
        <begin position="382"/>
        <end position="405"/>
    </location>
</feature>
<feature type="transmembrane region" description="Helical" evidence="6">
    <location>
        <begin position="340"/>
        <end position="361"/>
    </location>
</feature>